<dbReference type="GO" id="GO:0017183">
    <property type="term" value="P:protein histidyl modification to diphthamide"/>
    <property type="evidence" value="ECO:0007669"/>
    <property type="project" value="UniProtKB-UniPathway"/>
</dbReference>
<feature type="binding site" evidence="9">
    <location>
        <position position="84"/>
    </location>
    <ligand>
        <name>S-adenosyl-L-methionine</name>
        <dbReference type="ChEBI" id="CHEBI:59789"/>
    </ligand>
</feature>
<dbReference type="EC" id="2.1.1.314" evidence="4"/>
<reference evidence="11" key="1">
    <citation type="submission" date="2025-08" db="UniProtKB">
        <authorList>
            <consortium name="Ensembl"/>
        </authorList>
    </citation>
    <scope>IDENTIFICATION</scope>
</reference>
<dbReference type="UniPathway" id="UPA00559"/>
<dbReference type="SUPFAM" id="SSF53790">
    <property type="entry name" value="Tetrapyrrole methylase"/>
    <property type="match status" value="1"/>
</dbReference>
<dbReference type="Ensembl" id="ENSGMOT00000014609.2">
    <property type="protein sequence ID" value="ENSGMOP00000014244.2"/>
    <property type="gene ID" value="ENSGMOG00000013311.2"/>
</dbReference>
<evidence type="ECO:0000256" key="2">
    <source>
        <dbReference type="ARBA" id="ARBA00005156"/>
    </source>
</evidence>
<evidence type="ECO:0000256" key="1">
    <source>
        <dbReference type="ARBA" id="ARBA00004006"/>
    </source>
</evidence>
<dbReference type="InterPro" id="IPR014776">
    <property type="entry name" value="4pyrrole_Mease_sub2"/>
</dbReference>
<dbReference type="PANTHER" id="PTHR10882">
    <property type="entry name" value="DIPHTHINE SYNTHASE"/>
    <property type="match status" value="1"/>
</dbReference>
<evidence type="ECO:0000313" key="12">
    <source>
        <dbReference type="Proteomes" id="UP000694546"/>
    </source>
</evidence>
<organism evidence="11 12">
    <name type="scientific">Gadus morhua</name>
    <name type="common">Atlantic cod</name>
    <dbReference type="NCBI Taxonomy" id="8049"/>
    <lineage>
        <taxon>Eukaryota</taxon>
        <taxon>Metazoa</taxon>
        <taxon>Chordata</taxon>
        <taxon>Craniata</taxon>
        <taxon>Vertebrata</taxon>
        <taxon>Euteleostomi</taxon>
        <taxon>Actinopterygii</taxon>
        <taxon>Neopterygii</taxon>
        <taxon>Teleostei</taxon>
        <taxon>Neoteleostei</taxon>
        <taxon>Acanthomorphata</taxon>
        <taxon>Zeiogadaria</taxon>
        <taxon>Gadariae</taxon>
        <taxon>Gadiformes</taxon>
        <taxon>Gadoidei</taxon>
        <taxon>Gadidae</taxon>
        <taxon>Gadus</taxon>
    </lineage>
</organism>
<dbReference type="HAMAP" id="MF_01084">
    <property type="entry name" value="Diphthine_synth"/>
    <property type="match status" value="1"/>
</dbReference>
<keyword evidence="7 9" id="KW-0949">S-adenosyl-L-methionine</keyword>
<dbReference type="InterPro" id="IPR004551">
    <property type="entry name" value="Dphthn_synthase"/>
</dbReference>
<dbReference type="GO" id="GO:0032259">
    <property type="term" value="P:methylation"/>
    <property type="evidence" value="ECO:0007669"/>
    <property type="project" value="UniProtKB-KW"/>
</dbReference>
<protein>
    <recommendedName>
        <fullName evidence="4">diphthine methyl ester synthase</fullName>
        <ecNumber evidence="4">2.1.1.314</ecNumber>
    </recommendedName>
</protein>
<comment type="pathway">
    <text evidence="2">Protein modification; peptidyl-diphthamide biosynthesis.</text>
</comment>
<feature type="binding site" evidence="9">
    <location>
        <position position="87"/>
    </location>
    <ligand>
        <name>S-adenosyl-L-methionine</name>
        <dbReference type="ChEBI" id="CHEBI:59789"/>
    </ligand>
</feature>
<keyword evidence="5" id="KW-0489">Methyltransferase</keyword>
<dbReference type="Gene3D" id="3.40.1010.10">
    <property type="entry name" value="Cobalt-precorrin-4 Transmethylase, Domain 1"/>
    <property type="match status" value="1"/>
</dbReference>
<feature type="binding site" evidence="9">
    <location>
        <position position="223"/>
    </location>
    <ligand>
        <name>S-adenosyl-L-methionine</name>
        <dbReference type="ChEBI" id="CHEBI:59789"/>
    </ligand>
</feature>
<dbReference type="CDD" id="cd11647">
    <property type="entry name" value="DHP5_DphB"/>
    <property type="match status" value="1"/>
</dbReference>
<name>A0A8C4ZHQ4_GADMO</name>
<comment type="similarity">
    <text evidence="3">Belongs to the diphthine synthase family.</text>
</comment>
<dbReference type="AlphaFoldDB" id="A0A8C4ZHQ4"/>
<feature type="binding site" evidence="9">
    <location>
        <position position="9"/>
    </location>
    <ligand>
        <name>S-adenosyl-L-methionine</name>
        <dbReference type="ChEBI" id="CHEBI:59789"/>
    </ligand>
</feature>
<evidence type="ECO:0000256" key="8">
    <source>
        <dbReference type="ARBA" id="ARBA00048752"/>
    </source>
</evidence>
<accession>A0A8C4ZHQ4</accession>
<feature type="binding site" evidence="9">
    <location>
        <begin position="112"/>
        <end position="113"/>
    </location>
    <ligand>
        <name>S-adenosyl-L-methionine</name>
        <dbReference type="ChEBI" id="CHEBI:59789"/>
    </ligand>
</feature>
<dbReference type="OMA" id="HNASIMS"/>
<evidence type="ECO:0000256" key="9">
    <source>
        <dbReference type="PIRSR" id="PIRSR036432-1"/>
    </source>
</evidence>
<comment type="catalytic activity">
    <reaction evidence="8">
        <text>2-[(3S)-amino-3-carboxypropyl]-L-histidyl-[translation elongation factor 2] + 4 S-adenosyl-L-methionine = diphthine methyl ester-[translation elongation factor 2] + 4 S-adenosyl-L-homocysteine + 3 H(+)</text>
        <dbReference type="Rhea" id="RHEA:42652"/>
        <dbReference type="Rhea" id="RHEA-COMP:9749"/>
        <dbReference type="Rhea" id="RHEA-COMP:10173"/>
        <dbReference type="ChEBI" id="CHEBI:15378"/>
        <dbReference type="ChEBI" id="CHEBI:57856"/>
        <dbReference type="ChEBI" id="CHEBI:59789"/>
        <dbReference type="ChEBI" id="CHEBI:73995"/>
        <dbReference type="ChEBI" id="CHEBI:79005"/>
        <dbReference type="EC" id="2.1.1.314"/>
    </reaction>
</comment>
<feature type="binding site" evidence="9">
    <location>
        <position position="163"/>
    </location>
    <ligand>
        <name>S-adenosyl-L-methionine</name>
        <dbReference type="ChEBI" id="CHEBI:59789"/>
    </ligand>
</feature>
<dbReference type="Pfam" id="PF00590">
    <property type="entry name" value="TP_methylase"/>
    <property type="match status" value="1"/>
</dbReference>
<dbReference type="Proteomes" id="UP000694546">
    <property type="component" value="Chromosome 12"/>
</dbReference>
<dbReference type="GeneTree" id="ENSGT00390000010568"/>
<dbReference type="NCBIfam" id="TIGR00522">
    <property type="entry name" value="dph5"/>
    <property type="match status" value="1"/>
</dbReference>
<evidence type="ECO:0000256" key="3">
    <source>
        <dbReference type="ARBA" id="ARBA00006729"/>
    </source>
</evidence>
<keyword evidence="12" id="KW-1185">Reference proteome</keyword>
<keyword evidence="6" id="KW-0808">Transferase</keyword>
<evidence type="ECO:0000256" key="4">
    <source>
        <dbReference type="ARBA" id="ARBA00011927"/>
    </source>
</evidence>
<dbReference type="InterPro" id="IPR000878">
    <property type="entry name" value="4pyrrol_Mease"/>
</dbReference>
<comment type="function">
    <text evidence="1">S-adenosyl-L-methionine-dependent methyltransferase that catalyzes four methylations of the modified target histidine residue in translation elongation factor 2 (EF-2), to form an intermediate called diphthine methyl ester. The four successive methylation reactions represent the second step of diphthamide biosynthesis.</text>
</comment>
<dbReference type="GO" id="GO:0141133">
    <property type="term" value="F:diphthine methyl ester synthase activity"/>
    <property type="evidence" value="ECO:0007669"/>
    <property type="project" value="UniProtKB-EC"/>
</dbReference>
<evidence type="ECO:0000313" key="11">
    <source>
        <dbReference type="Ensembl" id="ENSGMOP00000014244.2"/>
    </source>
</evidence>
<dbReference type="Gene3D" id="3.30.950.10">
    <property type="entry name" value="Methyltransferase, Cobalt-precorrin-4 Transmethylase, Domain 2"/>
    <property type="match status" value="1"/>
</dbReference>
<dbReference type="InterPro" id="IPR014777">
    <property type="entry name" value="4pyrrole_Mease_sub1"/>
</dbReference>
<evidence type="ECO:0000256" key="6">
    <source>
        <dbReference type="ARBA" id="ARBA00022679"/>
    </source>
</evidence>
<sequence length="284" mass="31186">MLYLVGLGLGDAKDITVKGLEVVRRCSRVYLEAYTSVLTVGKEALEEFYGRELILADRDLVELEAEEILKEADTSDVAFLVVGDPFGATTHSDLVLRAVHAGISYRVVHNASIMNAVGCCGLQLYSFGETVSIVFWDDDWKPESFYDKIKKNRSMGLHSLCLLDIKVKEQSIENLMRGRKVYEPPRFMSVSQAAGQLLEFTLPTRVVSTGLTEDTLCVGVARVGAEDQVIRTATLRQLGSCDLGPPLHSLVVTGRLHPLEVDMLRLSAAPDALAHLEVEDSSTS</sequence>
<dbReference type="PANTHER" id="PTHR10882:SF0">
    <property type="entry name" value="DIPHTHINE METHYL ESTER SYNTHASE"/>
    <property type="match status" value="1"/>
</dbReference>
<proteinExistence type="inferred from homology"/>
<feature type="binding site" evidence="9">
    <location>
        <position position="248"/>
    </location>
    <ligand>
        <name>S-adenosyl-L-methionine</name>
        <dbReference type="ChEBI" id="CHEBI:59789"/>
    </ligand>
</feature>
<dbReference type="PIRSF" id="PIRSF036432">
    <property type="entry name" value="Diphthine_synth"/>
    <property type="match status" value="1"/>
</dbReference>
<reference evidence="11" key="2">
    <citation type="submission" date="2025-09" db="UniProtKB">
        <authorList>
            <consortium name="Ensembl"/>
        </authorList>
    </citation>
    <scope>IDENTIFICATION</scope>
</reference>
<dbReference type="InterPro" id="IPR035996">
    <property type="entry name" value="4pyrrol_Methylase_sf"/>
</dbReference>
<feature type="domain" description="Tetrapyrrole methylase" evidence="10">
    <location>
        <begin position="1"/>
        <end position="195"/>
    </location>
</feature>
<evidence type="ECO:0000256" key="5">
    <source>
        <dbReference type="ARBA" id="ARBA00022603"/>
    </source>
</evidence>
<evidence type="ECO:0000259" key="10">
    <source>
        <dbReference type="Pfam" id="PF00590"/>
    </source>
</evidence>
<evidence type="ECO:0000256" key="7">
    <source>
        <dbReference type="ARBA" id="ARBA00022691"/>
    </source>
</evidence>